<dbReference type="Gene3D" id="3.30.1490.20">
    <property type="entry name" value="ATP-grasp fold, A domain"/>
    <property type="match status" value="1"/>
</dbReference>
<dbReference type="Gene3D" id="3.30.470.20">
    <property type="entry name" value="ATP-grasp fold, B domain"/>
    <property type="match status" value="1"/>
</dbReference>
<dbReference type="InterPro" id="IPR013815">
    <property type="entry name" value="ATP_grasp_subdomain_1"/>
</dbReference>
<feature type="domain" description="CoA-binding" evidence="4">
    <location>
        <begin position="44"/>
        <end position="139"/>
    </location>
</feature>
<dbReference type="SUPFAM" id="SSF52210">
    <property type="entry name" value="Succinyl-CoA synthetase domains"/>
    <property type="match status" value="2"/>
</dbReference>
<dbReference type="GO" id="GO:0006099">
    <property type="term" value="P:tricarboxylic acid cycle"/>
    <property type="evidence" value="ECO:0007669"/>
    <property type="project" value="UniProtKB-KW"/>
</dbReference>
<reference evidence="5" key="2">
    <citation type="submission" date="2020-09" db="EMBL/GenBank/DDBJ databases">
        <authorList>
            <person name="Sun Q."/>
            <person name="Zhou Y."/>
        </authorList>
    </citation>
    <scope>NUCLEOTIDE SEQUENCE</scope>
    <source>
        <strain evidence="5">CGMCC 1.6293</strain>
    </source>
</reference>
<dbReference type="SUPFAM" id="SSF51735">
    <property type="entry name" value="NAD(P)-binding Rossmann-fold domains"/>
    <property type="match status" value="1"/>
</dbReference>
<dbReference type="SMART" id="SM00881">
    <property type="entry name" value="CoA_binding"/>
    <property type="match status" value="1"/>
</dbReference>
<dbReference type="Gene3D" id="3.40.50.720">
    <property type="entry name" value="NAD(P)-binding Rossmann-like Domain"/>
    <property type="match status" value="1"/>
</dbReference>
<dbReference type="AlphaFoldDB" id="A0A917TBI9"/>
<dbReference type="InterPro" id="IPR036291">
    <property type="entry name" value="NAD(P)-bd_dom_sf"/>
</dbReference>
<evidence type="ECO:0000259" key="4">
    <source>
        <dbReference type="SMART" id="SM00881"/>
    </source>
</evidence>
<dbReference type="InterPro" id="IPR032875">
    <property type="entry name" value="Succ_CoA_lig_flav_dom"/>
</dbReference>
<evidence type="ECO:0000313" key="6">
    <source>
        <dbReference type="Proteomes" id="UP000649829"/>
    </source>
</evidence>
<dbReference type="Gene3D" id="3.40.50.261">
    <property type="entry name" value="Succinyl-CoA synthetase domains"/>
    <property type="match status" value="2"/>
</dbReference>
<proteinExistence type="inferred from homology"/>
<dbReference type="GO" id="GO:0005524">
    <property type="term" value="F:ATP binding"/>
    <property type="evidence" value="ECO:0007669"/>
    <property type="project" value="InterPro"/>
</dbReference>
<comment type="similarity">
    <text evidence="2">In the N-terminal section; belongs to the acetate CoA ligase alpha subunit family.</text>
</comment>
<feature type="region of interest" description="Disordered" evidence="3">
    <location>
        <begin position="1"/>
        <end position="22"/>
    </location>
</feature>
<dbReference type="Pfam" id="PF13607">
    <property type="entry name" value="Succ_CoA_lig"/>
    <property type="match status" value="1"/>
</dbReference>
<sequence>MRNGARAAAPLRAEVQNDAPGHPVRPLNIEANHMTFPDPALDKIFRPSSVAVVGASDDASRISARPLRYLIERGYQGRIYPINPRREVVQGMKAYPSLSALPEAPDVAILAIPASLVADTLREGAAVGLKGAIIMSSGFAEAGDEGAAMQEEIQAVAREGGIRLIGPNCVGLFATEIGFYGTFTQSIDRDVPPPGGVAVVSQSGAYGGYIAYLASQRGLGINYWITTGNEADLEVGECIAWLAGRDDVKVIALYLEGVRKGPAFREGLARARAAGKPVIAMKVGRSAAGTRAAQSHTASLAGSDDVYDAVFREYGVYRTRTTDQQLDLAEACLNGVMPKGNRVGIITLSGGVGVQMCDAAEVYGLDVAPMPEEAGRKLKKLLPFAAVGNPIDTTAQVMNDMSLLSENIRIVLDEGGYDMIVFFLTTTPAAEAYTIPVRDAILNGLEGKRDKLVVLCMGATKEIRQSYKDMGFLVYQDADRAVQIAGALTDFGRVFAGEVPVAPFLPSPTLAKGGDPMSEYAAKRVLGAAGVPFLTEVLAQDAAAAVAAAEAAGGPVAMKVASADIQHKTEIGGVALNVAGADAVRDAFDRLSRNVRDKAPGARLDGILVAPMAPKGIEVIVGTVSDAVFGPVVMFGLGGVLVELMPDVTFQTAPFDLSTAREMIRRIRSWPLLDGYRGAAPADTEALARLLRDVSIFAAANAEGVESIDLNPVLVLEKGRGVVALDAVIEPRG</sequence>
<dbReference type="FunFam" id="3.30.1490.20:FF:000020">
    <property type="entry name" value="Protein lysine acetyltransferase"/>
    <property type="match status" value="1"/>
</dbReference>
<evidence type="ECO:0000256" key="1">
    <source>
        <dbReference type="ARBA" id="ARBA00022532"/>
    </source>
</evidence>
<dbReference type="Pfam" id="PF19045">
    <property type="entry name" value="Ligase_CoA_2"/>
    <property type="match status" value="1"/>
</dbReference>
<dbReference type="PANTHER" id="PTHR42793:SF4">
    <property type="entry name" value="BLL6376 PROTEIN"/>
    <property type="match status" value="1"/>
</dbReference>
<reference evidence="5" key="1">
    <citation type="journal article" date="2014" name="Int. J. Syst. Evol. Microbiol.">
        <title>Complete genome sequence of Corynebacterium casei LMG S-19264T (=DSM 44701T), isolated from a smear-ripened cheese.</title>
        <authorList>
            <consortium name="US DOE Joint Genome Institute (JGI-PGF)"/>
            <person name="Walter F."/>
            <person name="Albersmeier A."/>
            <person name="Kalinowski J."/>
            <person name="Ruckert C."/>
        </authorList>
    </citation>
    <scope>NUCLEOTIDE SEQUENCE</scope>
    <source>
        <strain evidence="5">CGMCC 1.6293</strain>
    </source>
</reference>
<keyword evidence="1" id="KW-0816">Tricarboxylic acid cycle</keyword>
<dbReference type="PANTHER" id="PTHR42793">
    <property type="entry name" value="COA BINDING DOMAIN CONTAINING PROTEIN"/>
    <property type="match status" value="1"/>
</dbReference>
<organism evidence="5 6">
    <name type="scientific">Pseudooceanicola nanhaiensis</name>
    <dbReference type="NCBI Taxonomy" id="375761"/>
    <lineage>
        <taxon>Bacteria</taxon>
        <taxon>Pseudomonadati</taxon>
        <taxon>Pseudomonadota</taxon>
        <taxon>Alphaproteobacteria</taxon>
        <taxon>Rhodobacterales</taxon>
        <taxon>Paracoccaceae</taxon>
        <taxon>Pseudooceanicola</taxon>
    </lineage>
</organism>
<dbReference type="InterPro" id="IPR003781">
    <property type="entry name" value="CoA-bd"/>
</dbReference>
<comment type="caution">
    <text evidence="5">The sequence shown here is derived from an EMBL/GenBank/DDBJ whole genome shotgun (WGS) entry which is preliminary data.</text>
</comment>
<gene>
    <name evidence="5" type="ORF">GCM10011534_42730</name>
</gene>
<dbReference type="GO" id="GO:0043758">
    <property type="term" value="F:acetate-CoA ligase (ADP-forming) activity"/>
    <property type="evidence" value="ECO:0007669"/>
    <property type="project" value="InterPro"/>
</dbReference>
<evidence type="ECO:0000256" key="2">
    <source>
        <dbReference type="ARBA" id="ARBA00060888"/>
    </source>
</evidence>
<dbReference type="InterPro" id="IPR016102">
    <property type="entry name" value="Succinyl-CoA_synth-like"/>
</dbReference>
<dbReference type="SUPFAM" id="SSF56059">
    <property type="entry name" value="Glutathione synthetase ATP-binding domain-like"/>
    <property type="match status" value="1"/>
</dbReference>
<dbReference type="InterPro" id="IPR043938">
    <property type="entry name" value="Ligase_CoA_dom"/>
</dbReference>
<accession>A0A917TBI9</accession>
<keyword evidence="6" id="KW-1185">Reference proteome</keyword>
<dbReference type="Proteomes" id="UP000649829">
    <property type="component" value="Unassembled WGS sequence"/>
</dbReference>
<dbReference type="Pfam" id="PF13549">
    <property type="entry name" value="ATP-grasp_5"/>
    <property type="match status" value="1"/>
</dbReference>
<protein>
    <recommendedName>
        <fullName evidence="4">CoA-binding domain-containing protein</fullName>
    </recommendedName>
</protein>
<dbReference type="EMBL" id="BMLF01000008">
    <property type="protein sequence ID" value="GGM16237.1"/>
    <property type="molecule type" value="Genomic_DNA"/>
</dbReference>
<evidence type="ECO:0000313" key="5">
    <source>
        <dbReference type="EMBL" id="GGM16237.1"/>
    </source>
</evidence>
<evidence type="ECO:0000256" key="3">
    <source>
        <dbReference type="SAM" id="MobiDB-lite"/>
    </source>
</evidence>
<dbReference type="Pfam" id="PF13380">
    <property type="entry name" value="CoA_binding_2"/>
    <property type="match status" value="1"/>
</dbReference>
<name>A0A917TBI9_9RHOB</name>